<dbReference type="PANTHER" id="PTHR24321">
    <property type="entry name" value="DEHYDROGENASES, SHORT CHAIN"/>
    <property type="match status" value="1"/>
</dbReference>
<keyword evidence="3" id="KW-0560">Oxidoreductase</keyword>
<dbReference type="SUPFAM" id="SSF51735">
    <property type="entry name" value="NAD(P)-binding Rossmann-fold domains"/>
    <property type="match status" value="1"/>
</dbReference>
<dbReference type="Proteomes" id="UP000053259">
    <property type="component" value="Unassembled WGS sequence"/>
</dbReference>
<dbReference type="PANTHER" id="PTHR24321:SF12">
    <property type="entry name" value="SHORT-CHAIN DEHYDROGENASE_REDUCTASE FAMILY, PUTATIVE (AFU_ORTHOLOGUE AFUA_5G14340)-RELATED"/>
    <property type="match status" value="1"/>
</dbReference>
<dbReference type="VEuPathDB" id="FungiDB:PV09_03411"/>
<dbReference type="OrthoDB" id="5840532at2759"/>
<gene>
    <name evidence="4" type="ORF">PV09_03411</name>
</gene>
<dbReference type="Pfam" id="PF13561">
    <property type="entry name" value="adh_short_C2"/>
    <property type="match status" value="1"/>
</dbReference>
<keyword evidence="2" id="KW-0521">NADP</keyword>
<accession>A0A0D1XS54</accession>
<dbReference type="HOGENOM" id="CLU_010194_1_0_1"/>
<keyword evidence="5" id="KW-1185">Reference proteome</keyword>
<dbReference type="InterPro" id="IPR002347">
    <property type="entry name" value="SDR_fam"/>
</dbReference>
<dbReference type="FunFam" id="3.40.50.720:FF:000084">
    <property type="entry name" value="Short-chain dehydrogenase reductase"/>
    <property type="match status" value="1"/>
</dbReference>
<dbReference type="PRINTS" id="PR00081">
    <property type="entry name" value="GDHRDH"/>
</dbReference>
<proteinExistence type="inferred from homology"/>
<reference evidence="4 5" key="1">
    <citation type="submission" date="2015-01" db="EMBL/GenBank/DDBJ databases">
        <title>The Genome Sequence of Ochroconis gallopava CBS43764.</title>
        <authorList>
            <consortium name="The Broad Institute Genomics Platform"/>
            <person name="Cuomo C."/>
            <person name="de Hoog S."/>
            <person name="Gorbushina A."/>
            <person name="Stielow B."/>
            <person name="Teixiera M."/>
            <person name="Abouelleil A."/>
            <person name="Chapman S.B."/>
            <person name="Priest M."/>
            <person name="Young S.K."/>
            <person name="Wortman J."/>
            <person name="Nusbaum C."/>
            <person name="Birren B."/>
        </authorList>
    </citation>
    <scope>NUCLEOTIDE SEQUENCE [LARGE SCALE GENOMIC DNA]</scope>
    <source>
        <strain evidence="4 5">CBS 43764</strain>
    </source>
</reference>
<name>A0A0D1XS54_9PEZI</name>
<dbReference type="RefSeq" id="XP_016215400.1">
    <property type="nucleotide sequence ID" value="XM_016356607.1"/>
</dbReference>
<dbReference type="Gene3D" id="3.40.50.720">
    <property type="entry name" value="NAD(P)-binding Rossmann-like Domain"/>
    <property type="match status" value="1"/>
</dbReference>
<sequence>MSYKFPGVALVTGAGGTGIGSAVAKAFVDSNCNKIVISDLNEDSLAYTRKTLQAARPSAEILAVVGNIADEVFVKKLAEEAVKAFGRIDYAVNCAGVNAPSLRSHETSLELFDHINNVNYRGCWLSERAWISQMLTQDPLPEHVEQRGAIVNIASQLGLIARPNAAPYCASKAAVINMTRSDAIDYSKDNIRINCVCPGIIETPMTTRTEEIRQRVAESVPIAPMNRMGRPEEIAAAVLFLCSGQASFIQGHTLVVDGGYSIN</sequence>
<evidence type="ECO:0000256" key="3">
    <source>
        <dbReference type="ARBA" id="ARBA00023002"/>
    </source>
</evidence>
<protein>
    <submittedName>
        <fullName evidence="4">Uncharacterized protein</fullName>
    </submittedName>
</protein>
<dbReference type="PRINTS" id="PR00080">
    <property type="entry name" value="SDRFAMILY"/>
</dbReference>
<evidence type="ECO:0000256" key="2">
    <source>
        <dbReference type="ARBA" id="ARBA00022857"/>
    </source>
</evidence>
<evidence type="ECO:0000256" key="1">
    <source>
        <dbReference type="ARBA" id="ARBA00006484"/>
    </source>
</evidence>
<comment type="similarity">
    <text evidence="1">Belongs to the short-chain dehydrogenases/reductases (SDR) family.</text>
</comment>
<dbReference type="InterPro" id="IPR036291">
    <property type="entry name" value="NAD(P)-bd_dom_sf"/>
</dbReference>
<dbReference type="AlphaFoldDB" id="A0A0D1XS54"/>
<organism evidence="4 5">
    <name type="scientific">Verruconis gallopava</name>
    <dbReference type="NCBI Taxonomy" id="253628"/>
    <lineage>
        <taxon>Eukaryota</taxon>
        <taxon>Fungi</taxon>
        <taxon>Dikarya</taxon>
        <taxon>Ascomycota</taxon>
        <taxon>Pezizomycotina</taxon>
        <taxon>Dothideomycetes</taxon>
        <taxon>Pleosporomycetidae</taxon>
        <taxon>Venturiales</taxon>
        <taxon>Sympoventuriaceae</taxon>
        <taxon>Verruconis</taxon>
    </lineage>
</organism>
<dbReference type="STRING" id="253628.A0A0D1XS54"/>
<evidence type="ECO:0000313" key="4">
    <source>
        <dbReference type="EMBL" id="KIW05531.1"/>
    </source>
</evidence>
<dbReference type="GeneID" id="27311384"/>
<evidence type="ECO:0000313" key="5">
    <source>
        <dbReference type="Proteomes" id="UP000053259"/>
    </source>
</evidence>
<dbReference type="GO" id="GO:0016491">
    <property type="term" value="F:oxidoreductase activity"/>
    <property type="evidence" value="ECO:0007669"/>
    <property type="project" value="UniProtKB-KW"/>
</dbReference>
<dbReference type="EMBL" id="KN847537">
    <property type="protein sequence ID" value="KIW05531.1"/>
    <property type="molecule type" value="Genomic_DNA"/>
</dbReference>
<dbReference type="InParanoid" id="A0A0D1XS54"/>
<dbReference type="CDD" id="cd05233">
    <property type="entry name" value="SDR_c"/>
    <property type="match status" value="1"/>
</dbReference>